<evidence type="ECO:0000259" key="7">
    <source>
        <dbReference type="PROSITE" id="PS01124"/>
    </source>
</evidence>
<dbReference type="InterPro" id="IPR018060">
    <property type="entry name" value="HTH_AraC"/>
</dbReference>
<name>A0A927GH26_9BACT</name>
<dbReference type="InterPro" id="IPR036890">
    <property type="entry name" value="HATPase_C_sf"/>
</dbReference>
<evidence type="ECO:0000256" key="1">
    <source>
        <dbReference type="ARBA" id="ARBA00000085"/>
    </source>
</evidence>
<dbReference type="PANTHER" id="PTHR43547:SF2">
    <property type="entry name" value="HYBRID SIGNAL TRANSDUCTION HISTIDINE KINASE C"/>
    <property type="match status" value="1"/>
</dbReference>
<organism evidence="9 10">
    <name type="scientific">Spirosoma validum</name>
    <dbReference type="NCBI Taxonomy" id="2771355"/>
    <lineage>
        <taxon>Bacteria</taxon>
        <taxon>Pseudomonadati</taxon>
        <taxon>Bacteroidota</taxon>
        <taxon>Cytophagia</taxon>
        <taxon>Cytophagales</taxon>
        <taxon>Cytophagaceae</taxon>
        <taxon>Spirosoma</taxon>
    </lineage>
</organism>
<dbReference type="SUPFAM" id="SSF47384">
    <property type="entry name" value="Homodimeric domain of signal transducing histidine kinase"/>
    <property type="match status" value="1"/>
</dbReference>
<proteinExistence type="predicted"/>
<dbReference type="Pfam" id="PF07494">
    <property type="entry name" value="Reg_prop"/>
    <property type="match status" value="3"/>
</dbReference>
<dbReference type="InterPro" id="IPR009057">
    <property type="entry name" value="Homeodomain-like_sf"/>
</dbReference>
<dbReference type="SUPFAM" id="SSF63829">
    <property type="entry name" value="Calcium-dependent phosphotriesterase"/>
    <property type="match status" value="2"/>
</dbReference>
<dbReference type="InterPro" id="IPR036097">
    <property type="entry name" value="HisK_dim/P_sf"/>
</dbReference>
<dbReference type="Gene3D" id="3.40.50.2300">
    <property type="match status" value="1"/>
</dbReference>
<dbReference type="EC" id="2.7.13.3" evidence="2"/>
<feature type="domain" description="HTH araC/xylS-type" evidence="7">
    <location>
        <begin position="1213"/>
        <end position="1311"/>
    </location>
</feature>
<dbReference type="InterPro" id="IPR011006">
    <property type="entry name" value="CheY-like_superfamily"/>
</dbReference>
<evidence type="ECO:0000313" key="9">
    <source>
        <dbReference type="EMBL" id="MBD2757496.1"/>
    </source>
</evidence>
<dbReference type="SMART" id="SM00342">
    <property type="entry name" value="HTH_ARAC"/>
    <property type="match status" value="1"/>
</dbReference>
<dbReference type="SMART" id="SM00448">
    <property type="entry name" value="REC"/>
    <property type="match status" value="1"/>
</dbReference>
<keyword evidence="5" id="KW-0804">Transcription</keyword>
<gene>
    <name evidence="9" type="ORF">IC230_31795</name>
</gene>
<dbReference type="PANTHER" id="PTHR43547">
    <property type="entry name" value="TWO-COMPONENT HISTIDINE KINASE"/>
    <property type="match status" value="1"/>
</dbReference>
<keyword evidence="4" id="KW-0805">Transcription regulation</keyword>
<dbReference type="Pfam" id="PF12833">
    <property type="entry name" value="HTH_18"/>
    <property type="match status" value="1"/>
</dbReference>
<dbReference type="PROSITE" id="PS01124">
    <property type="entry name" value="HTH_ARAC_FAMILY_2"/>
    <property type="match status" value="1"/>
</dbReference>
<dbReference type="RefSeq" id="WP_191043119.1">
    <property type="nucleotide sequence ID" value="NZ_JACXAA010000023.1"/>
</dbReference>
<dbReference type="InterPro" id="IPR011110">
    <property type="entry name" value="Reg_prop"/>
</dbReference>
<comment type="caution">
    <text evidence="9">The sequence shown here is derived from an EMBL/GenBank/DDBJ whole genome shotgun (WGS) entry which is preliminary data.</text>
</comment>
<dbReference type="GO" id="GO:0003700">
    <property type="term" value="F:DNA-binding transcription factor activity"/>
    <property type="evidence" value="ECO:0007669"/>
    <property type="project" value="InterPro"/>
</dbReference>
<keyword evidence="10" id="KW-1185">Reference proteome</keyword>
<dbReference type="SUPFAM" id="SSF101898">
    <property type="entry name" value="NHL repeat"/>
    <property type="match status" value="1"/>
</dbReference>
<dbReference type="Gene3D" id="1.10.10.60">
    <property type="entry name" value="Homeodomain-like"/>
    <property type="match status" value="1"/>
</dbReference>
<dbReference type="Gene3D" id="2.130.10.10">
    <property type="entry name" value="YVTN repeat-like/Quinoprotein amine dehydrogenase"/>
    <property type="match status" value="3"/>
</dbReference>
<dbReference type="GO" id="GO:0043565">
    <property type="term" value="F:sequence-specific DNA binding"/>
    <property type="evidence" value="ECO:0007669"/>
    <property type="project" value="InterPro"/>
</dbReference>
<evidence type="ECO:0000256" key="6">
    <source>
        <dbReference type="PROSITE-ProRule" id="PRU00169"/>
    </source>
</evidence>
<evidence type="ECO:0000256" key="5">
    <source>
        <dbReference type="ARBA" id="ARBA00023163"/>
    </source>
</evidence>
<keyword evidence="3 6" id="KW-0597">Phosphoprotein</keyword>
<evidence type="ECO:0000256" key="4">
    <source>
        <dbReference type="ARBA" id="ARBA00023015"/>
    </source>
</evidence>
<dbReference type="PROSITE" id="PS50110">
    <property type="entry name" value="RESPONSE_REGULATORY"/>
    <property type="match status" value="1"/>
</dbReference>
<dbReference type="EMBL" id="JACXAA010000023">
    <property type="protein sequence ID" value="MBD2757496.1"/>
    <property type="molecule type" value="Genomic_DNA"/>
</dbReference>
<evidence type="ECO:0000313" key="10">
    <source>
        <dbReference type="Proteomes" id="UP000653797"/>
    </source>
</evidence>
<dbReference type="CDD" id="cd00082">
    <property type="entry name" value="HisKA"/>
    <property type="match status" value="1"/>
</dbReference>
<sequence length="1313" mass="148204">MKTLFLIACILGLNIVSLAQLKTGPPKRLLFTHLTSQQGLPENVVMNIGQDKWGFIWLATSSGLVRYDGYRTKLFRQDSASTSLSSSYVTSVLNDSRGNMWVGTNEGFNLYDPRTETFTRYYLTPPSSRIKEINRTNWIERFYEDSKGQIWIASCAGLYGLTRLTGSGNHYKKTKYILPAKGPYAVQAVCEDNRGRIWVATDKGLFSLEWHQGKLKTGIVNQKTTPVFVDDNVTALLFDDQKQLWVGTEKGYLYSLIDKQWKLVDRHAQKIRDMDSDLQGVVGVAAGKDIFAYKDGVKQKVILSDPSSKGLSGQLILCLFRDKDGAIWFGSDTDGAGVISMNAPLLTTYPACNPDRPQVNCVYALPTNRLLLGTDVGVCELEHDPLIPTKQVAQNLIVLDLIQTKDQSLWAGTSQGLKKLPSLGSGSSIDNGSALFRSGRINALLEDRQLNFWVGTERGLLVFDRSTQTFHAPFPVLKTSFIVRLFQDSRGNLWVNAREGIYLIKNELRPKIISFPIPRERIVSRRGRPICITEDSRGRVWIGYNYEQCLSYFSPQDQQFHPLKLDGLPDQAINIVEEKDNVLWVSSAHNIYRLNLNDSTIVNYNYFDGIPGYDLISKSVRKANNLLYWGTNKGLISIDPSKINRNTIPPKIIVTSMSRPGQLVDEAVTPLATNSSQSGYSFEIPYQNRVFTLNYAALNFIQPSKNRYAYQLDNTRWQYWSTPQVPFNNLEPGRHQLRLKAANSDGVWSAPLLVELNVESPWWRSWWASLLYVSFVGGFIAATVRFFYIWKTTKSEKDLYAGKLAFLYHMSHEIRTQLMQISLPTEQLINTSHPEHAGVNTPAHTIKEHVDHLATLMTELLSLSKVNEYTWTLRPDRYRLHPILGLTANMYKAVLESYQVQLIVSTGNIDPQQELWFDFILLEKAFYAIISTVCQLTPQQGYTYVMAHDFADTIRILVMATSQPLSQEVVFTDYFTSTPGPIVHSSSRTLDADLSLSRRIIEQHGGSLSSVGTYSRGADVPVKGVMITLRKGNSHLAHFIPTDQARLSGVAPNQGETAFSTTGNTPTLLLVGPRQAFRDYLLTRLTAHYQVRVCSSGLEALRQAQQIVPDILIVDVSIPDLNGYGLLSTLKKQPETAHISAILLLPSDQERYRLLSLEQGADHYLVKPFQVEILELHIQNLLLARARIQQRVSRTLTEEPTDKDHIPEEPFLQSITEFIEANISNPDLTIKMVARHVGVSEPVLYRRTRAQSGMTVNDFIKKLKLKKAAELLSDGHNHMEVSTQVGYSDAQYFSREFKKQYGITPAKWTQRKV</sequence>
<feature type="modified residue" description="4-aspartylphosphate" evidence="6">
    <location>
        <position position="1115"/>
    </location>
</feature>
<comment type="catalytic activity">
    <reaction evidence="1">
        <text>ATP + protein L-histidine = ADP + protein N-phospho-L-histidine.</text>
        <dbReference type="EC" id="2.7.13.3"/>
    </reaction>
</comment>
<evidence type="ECO:0000256" key="2">
    <source>
        <dbReference type="ARBA" id="ARBA00012438"/>
    </source>
</evidence>
<evidence type="ECO:0000256" key="3">
    <source>
        <dbReference type="ARBA" id="ARBA00022553"/>
    </source>
</evidence>
<dbReference type="InterPro" id="IPR013783">
    <property type="entry name" value="Ig-like_fold"/>
</dbReference>
<protein>
    <recommendedName>
        <fullName evidence="2">histidine kinase</fullName>
        <ecNumber evidence="2">2.7.13.3</ecNumber>
    </recommendedName>
</protein>
<dbReference type="InterPro" id="IPR001789">
    <property type="entry name" value="Sig_transdc_resp-reg_receiver"/>
</dbReference>
<dbReference type="SUPFAM" id="SSF46689">
    <property type="entry name" value="Homeodomain-like"/>
    <property type="match status" value="1"/>
</dbReference>
<dbReference type="Proteomes" id="UP000653797">
    <property type="component" value="Unassembled WGS sequence"/>
</dbReference>
<dbReference type="InterPro" id="IPR015943">
    <property type="entry name" value="WD40/YVTN_repeat-like_dom_sf"/>
</dbReference>
<dbReference type="Pfam" id="PF00072">
    <property type="entry name" value="Response_reg"/>
    <property type="match status" value="1"/>
</dbReference>
<reference evidence="9" key="1">
    <citation type="submission" date="2020-09" db="EMBL/GenBank/DDBJ databases">
        <authorList>
            <person name="Kim M.K."/>
        </authorList>
    </citation>
    <scope>NUCLEOTIDE SEQUENCE</scope>
    <source>
        <strain evidence="9">BT704</strain>
    </source>
</reference>
<feature type="domain" description="Response regulatory" evidence="8">
    <location>
        <begin position="1067"/>
        <end position="1182"/>
    </location>
</feature>
<dbReference type="SUPFAM" id="SSF52172">
    <property type="entry name" value="CheY-like"/>
    <property type="match status" value="1"/>
</dbReference>
<accession>A0A927GH26</accession>
<dbReference type="InterPro" id="IPR003661">
    <property type="entry name" value="HisK_dim/P_dom"/>
</dbReference>
<dbReference type="Gene3D" id="2.60.40.10">
    <property type="entry name" value="Immunoglobulins"/>
    <property type="match status" value="1"/>
</dbReference>
<dbReference type="SUPFAM" id="SSF55874">
    <property type="entry name" value="ATPase domain of HSP90 chaperone/DNA topoisomerase II/histidine kinase"/>
    <property type="match status" value="1"/>
</dbReference>
<dbReference type="GO" id="GO:0000155">
    <property type="term" value="F:phosphorelay sensor kinase activity"/>
    <property type="evidence" value="ECO:0007669"/>
    <property type="project" value="InterPro"/>
</dbReference>
<dbReference type="Gene3D" id="3.30.565.10">
    <property type="entry name" value="Histidine kinase-like ATPase, C-terminal domain"/>
    <property type="match status" value="1"/>
</dbReference>
<evidence type="ECO:0000259" key="8">
    <source>
        <dbReference type="PROSITE" id="PS50110"/>
    </source>
</evidence>